<evidence type="ECO:0000259" key="2">
    <source>
        <dbReference type="PROSITE" id="PS50004"/>
    </source>
</evidence>
<feature type="compositionally biased region" description="Polar residues" evidence="1">
    <location>
        <begin position="355"/>
        <end position="375"/>
    </location>
</feature>
<gene>
    <name evidence="3" type="ORF">K503DRAFT_778894</name>
</gene>
<dbReference type="Gene3D" id="2.60.40.150">
    <property type="entry name" value="C2 domain"/>
    <property type="match status" value="1"/>
</dbReference>
<dbReference type="PANTHER" id="PTHR47052:SF3">
    <property type="entry name" value="INGRESSION PROTEIN 1"/>
    <property type="match status" value="1"/>
</dbReference>
<dbReference type="CDD" id="cd08681">
    <property type="entry name" value="C2_fungal_Inn1p-like"/>
    <property type="match status" value="1"/>
</dbReference>
<proteinExistence type="predicted"/>
<feature type="region of interest" description="Disordered" evidence="1">
    <location>
        <begin position="423"/>
        <end position="820"/>
    </location>
</feature>
<evidence type="ECO:0000313" key="3">
    <source>
        <dbReference type="EMBL" id="OAX43864.1"/>
    </source>
</evidence>
<feature type="compositionally biased region" description="Low complexity" evidence="1">
    <location>
        <begin position="339"/>
        <end position="354"/>
    </location>
</feature>
<feature type="compositionally biased region" description="Low complexity" evidence="1">
    <location>
        <begin position="657"/>
        <end position="669"/>
    </location>
</feature>
<feature type="compositionally biased region" description="Pro residues" evidence="1">
    <location>
        <begin position="752"/>
        <end position="778"/>
    </location>
</feature>
<dbReference type="PANTHER" id="PTHR47052">
    <property type="entry name" value="CONSERVED SERINE PROLINE-RICH PROTEIN (AFU_ORTHOLOGUE AFUA_2G01790)"/>
    <property type="match status" value="1"/>
</dbReference>
<dbReference type="SMART" id="SM00239">
    <property type="entry name" value="C2"/>
    <property type="match status" value="1"/>
</dbReference>
<evidence type="ECO:0000256" key="1">
    <source>
        <dbReference type="SAM" id="MobiDB-lite"/>
    </source>
</evidence>
<dbReference type="PROSITE" id="PS50004">
    <property type="entry name" value="C2"/>
    <property type="match status" value="1"/>
</dbReference>
<dbReference type="InterPro" id="IPR000008">
    <property type="entry name" value="C2_dom"/>
</dbReference>
<dbReference type="EMBL" id="KV448131">
    <property type="protein sequence ID" value="OAX43864.1"/>
    <property type="molecule type" value="Genomic_DNA"/>
</dbReference>
<dbReference type="STRING" id="1314800.A0A1B7NGG1"/>
<feature type="compositionally biased region" description="Polar residues" evidence="1">
    <location>
        <begin position="811"/>
        <end position="820"/>
    </location>
</feature>
<feature type="domain" description="C2" evidence="2">
    <location>
        <begin position="142"/>
        <end position="290"/>
    </location>
</feature>
<sequence>MLLKLEIDDHVRCRSPTPTSDEWYTLLETPIDNVASFKRSHATVLSHRFAKCLKQAIPRSDGNSGPASSPPPAVQTYRRTGTFYVVRSQLELTSWHCQPLSPRCHCYGWCSVVLRLRGADMFDVEVICVQFFKLGEESTLIWKERFFLHLDSMALAPREIGTLIVVVLKAKNLPNKRHIGKQAPYCCAYLNEEKRRTKAIKRGGQHPEWDEEFRFTLYEAIEDELATNSQSTNTPPPLPPKKTRPPKSIKGGTSMRLQCYADDPREPDLIGEAVVDLTEVLTKGETDEWFTLMNKDKYAGEVYVELTFWSNEPPPVKRNTSKPPTGNSNYGGPGNFVPSNGSTSSLNGSSAHSTPSRLSVSGSNLDSHLPSTIRSSHSRAELYAPSYEQKNSVPPMDQLASDFGELGVMDPRRRESFPHTLAIGTPTFLHDGGRAVTTSPSRIPSGPAPYYSPFENGPTGSHPLPPPSRQGHAGPRYSLPAPSSGFVPISSPAPSSFGTMSSYSSESPGFSGQERPPLPLPPSHPQGPVNNSSPHQNGYTSYPPLPLTPGLPGPPVPPPNASHRITHSFSTSQIHTHDQYQYADPHGQTVVFSSQEYIPPTSGPQAYHTYTPTTPSPPHDYVPVSPQVTIPRESRPLPQPQTINNAPRTRHLSMAVPPLSSFPQSLLPGPSGGTNYSGGSAYQNIPPPPPLPTQYHPTAHPHSSPQEPQNPGAISHLALPTRPAQSHSNPSPVRPSLPQPPMGYHPVQPAYQPHPQPPPPPPVTPRHGQFPPPPPLLNAPPANNSYFHGPPLRSPHVVDHSHWGQHDNYGQPATTQGDWQ</sequence>
<dbReference type="AlphaFoldDB" id="A0A1B7NGG1"/>
<feature type="compositionally biased region" description="Pro residues" evidence="1">
    <location>
        <begin position="732"/>
        <end position="743"/>
    </location>
</feature>
<dbReference type="OrthoDB" id="270970at2759"/>
<feature type="compositionally biased region" description="Polar residues" evidence="1">
    <location>
        <begin position="528"/>
        <end position="540"/>
    </location>
</feature>
<dbReference type="InterPro" id="IPR035892">
    <property type="entry name" value="C2_domain_sf"/>
</dbReference>
<dbReference type="Pfam" id="PF00168">
    <property type="entry name" value="C2"/>
    <property type="match status" value="2"/>
</dbReference>
<reference evidence="3 4" key="1">
    <citation type="submission" date="2016-06" db="EMBL/GenBank/DDBJ databases">
        <title>Comparative genomics of the ectomycorrhizal sister species Rhizopogon vinicolor and Rhizopogon vesiculosus (Basidiomycota: Boletales) reveals a divergence of the mating type B locus.</title>
        <authorList>
            <consortium name="DOE Joint Genome Institute"/>
            <person name="Mujic A.B."/>
            <person name="Kuo A."/>
            <person name="Tritt A."/>
            <person name="Lipzen A."/>
            <person name="Chen C."/>
            <person name="Johnson J."/>
            <person name="Sharma A."/>
            <person name="Barry K."/>
            <person name="Grigoriev I.V."/>
            <person name="Spatafora J.W."/>
        </authorList>
    </citation>
    <scope>NUCLEOTIDE SEQUENCE [LARGE SCALE GENOMIC DNA]</scope>
    <source>
        <strain evidence="3 4">AM-OR11-026</strain>
    </source>
</reference>
<dbReference type="InterPro" id="IPR052981">
    <property type="entry name" value="Ingression_C2_domain"/>
</dbReference>
<dbReference type="SUPFAM" id="SSF49562">
    <property type="entry name" value="C2 domain (Calcium/lipid-binding domain, CaLB)"/>
    <property type="match status" value="1"/>
</dbReference>
<protein>
    <recommendedName>
        <fullName evidence="2">C2 domain-containing protein</fullName>
    </recommendedName>
</protein>
<dbReference type="InterPro" id="IPR037791">
    <property type="entry name" value="C2_fungal_Inn1"/>
</dbReference>
<keyword evidence="4" id="KW-1185">Reference proteome</keyword>
<dbReference type="Proteomes" id="UP000092154">
    <property type="component" value="Unassembled WGS sequence"/>
</dbReference>
<feature type="compositionally biased region" description="Basic and acidic residues" evidence="1">
    <location>
        <begin position="796"/>
        <end position="805"/>
    </location>
</feature>
<name>A0A1B7NGG1_9AGAM</name>
<dbReference type="InParanoid" id="A0A1B7NGG1"/>
<accession>A0A1B7NGG1</accession>
<feature type="region of interest" description="Disordered" evidence="1">
    <location>
        <begin position="311"/>
        <end position="377"/>
    </location>
</feature>
<evidence type="ECO:0000313" key="4">
    <source>
        <dbReference type="Proteomes" id="UP000092154"/>
    </source>
</evidence>
<feature type="region of interest" description="Disordered" evidence="1">
    <location>
        <begin position="226"/>
        <end position="253"/>
    </location>
</feature>
<feature type="compositionally biased region" description="Low complexity" evidence="1">
    <location>
        <begin position="501"/>
        <end position="511"/>
    </location>
</feature>
<organism evidence="3 4">
    <name type="scientific">Rhizopogon vinicolor AM-OR11-026</name>
    <dbReference type="NCBI Taxonomy" id="1314800"/>
    <lineage>
        <taxon>Eukaryota</taxon>
        <taxon>Fungi</taxon>
        <taxon>Dikarya</taxon>
        <taxon>Basidiomycota</taxon>
        <taxon>Agaricomycotina</taxon>
        <taxon>Agaricomycetes</taxon>
        <taxon>Agaricomycetidae</taxon>
        <taxon>Boletales</taxon>
        <taxon>Suillineae</taxon>
        <taxon>Rhizopogonaceae</taxon>
        <taxon>Rhizopogon</taxon>
    </lineage>
</organism>
<feature type="compositionally biased region" description="Pro residues" evidence="1">
    <location>
        <begin position="543"/>
        <end position="560"/>
    </location>
</feature>
<feature type="compositionally biased region" description="Pro residues" evidence="1">
    <location>
        <begin position="516"/>
        <end position="525"/>
    </location>
</feature>